<evidence type="ECO:0000256" key="6">
    <source>
        <dbReference type="ARBA" id="ARBA00022833"/>
    </source>
</evidence>
<feature type="domain" description="Peptidase M13 C-terminal" evidence="8">
    <location>
        <begin position="472"/>
        <end position="660"/>
    </location>
</feature>
<keyword evidence="5" id="KW-0378">Hydrolase</keyword>
<sequence>MKRLIEIQLSGIMASRLDRIPVISEKEKPEKPVFSIDYLDKSYDPMDDFSMYSYGKWARSHPVPEDKYVYDASTELMEWNNFILGKILESCAQNSQNHAERALGDFYISIMDVDEIEKNGFKPVSRFMEIIDRIDSKNNIIETLGEFNTMGISGLFSFDSMPDEKNSSVYACYLNQDGLSLPNRDYYFDDSFKEIRAQYINHIKNMFILYGFDDKTSENMGNTVLKIETSLALKSRSPVELRDPDKNYNRFQFNDIEKEFPGLHHREYFSKIGLTGLDYIIIGQPEFFHELNPVIQQYTLDDWKIYMKWNVLNSAAPFLFRDVEMEHFDFFQRKLLGQQLPAKRWKKAVSIIDSFMGEALGKIYVEQQFGEDSKRRMDEMIEDLKEVFIERINNLSWMGRETKEKALEKFSKFRAKVGYPSKYIDYSSIKISQDRLFENIINCNKFELERETKRIGKPVDKELWEMTPPTVNAYFSPTDNEIVFPAGILQPPFFDPEMDDAVNYGATGATIAHEISHGFDDEGRKYDLNGNLNDWWTPEDDKAFTEKAQSVVDLYNSIEALPGIHVNGPLTLGENIADIGGVSIAFEALERRLKKNPELRKVIDGYTPEQRFFMGWAQSWRTTVKDEALKWQILNDVHSPEKIRAEIPAYVNPNFQHTFTGLSNNNLKYREIIIW</sequence>
<evidence type="ECO:0000313" key="11">
    <source>
        <dbReference type="Proteomes" id="UP000192050"/>
    </source>
</evidence>
<dbReference type="CDD" id="cd08662">
    <property type="entry name" value="M13"/>
    <property type="match status" value="1"/>
</dbReference>
<keyword evidence="3 10" id="KW-0645">Protease</keyword>
<evidence type="ECO:0000256" key="7">
    <source>
        <dbReference type="ARBA" id="ARBA00023049"/>
    </source>
</evidence>
<dbReference type="GO" id="GO:0016485">
    <property type="term" value="P:protein processing"/>
    <property type="evidence" value="ECO:0007669"/>
    <property type="project" value="TreeGrafter"/>
</dbReference>
<reference evidence="10 11" key="1">
    <citation type="submission" date="2011-10" db="EMBL/GenBank/DDBJ databases">
        <title>Metabolic and evolutionary patterns in the extreme acidophile Ferroplasma acidiphilum.</title>
        <authorList>
            <person name="Golyshina O.V."/>
            <person name="Kozyavkin S.A."/>
            <person name="Tatusov R.L."/>
            <person name="Slesarev A.I."/>
            <person name="Golyshin P.N."/>
        </authorList>
    </citation>
    <scope>NUCLEOTIDE SEQUENCE [LARGE SCALE GENOMIC DNA]</scope>
    <source>
        <strain evidence="11">Y</strain>
    </source>
</reference>
<proteinExistence type="inferred from homology"/>
<name>A0A1V0N4A5_9ARCH</name>
<evidence type="ECO:0000259" key="8">
    <source>
        <dbReference type="Pfam" id="PF01431"/>
    </source>
</evidence>
<feature type="domain" description="Peptidase M13 N-terminal" evidence="9">
    <location>
        <begin position="45"/>
        <end position="420"/>
    </location>
</feature>
<dbReference type="Pfam" id="PF05649">
    <property type="entry name" value="Peptidase_M13_N"/>
    <property type="match status" value="1"/>
</dbReference>
<dbReference type="InterPro" id="IPR042089">
    <property type="entry name" value="Peptidase_M13_dom_2"/>
</dbReference>
<accession>A0A1V0N4A5</accession>
<dbReference type="InterPro" id="IPR008753">
    <property type="entry name" value="Peptidase_M13_N"/>
</dbReference>
<dbReference type="GO" id="GO:0004222">
    <property type="term" value="F:metalloendopeptidase activity"/>
    <property type="evidence" value="ECO:0007669"/>
    <property type="project" value="InterPro"/>
</dbReference>
<dbReference type="PANTHER" id="PTHR11733">
    <property type="entry name" value="ZINC METALLOPROTEASE FAMILY M13 NEPRILYSIN-RELATED"/>
    <property type="match status" value="1"/>
</dbReference>
<dbReference type="InterPro" id="IPR024079">
    <property type="entry name" value="MetalloPept_cat_dom_sf"/>
</dbReference>
<gene>
    <name evidence="10" type="ORF">FAD_1054</name>
</gene>
<dbReference type="Proteomes" id="UP000192050">
    <property type="component" value="Chromosome"/>
</dbReference>
<dbReference type="PROSITE" id="PS51885">
    <property type="entry name" value="NEPRILYSIN"/>
    <property type="match status" value="1"/>
</dbReference>
<keyword evidence="11" id="KW-1185">Reference proteome</keyword>
<keyword evidence="4" id="KW-0479">Metal-binding</keyword>
<evidence type="ECO:0000259" key="9">
    <source>
        <dbReference type="Pfam" id="PF05649"/>
    </source>
</evidence>
<dbReference type="STRING" id="74969.FAD_1054"/>
<evidence type="ECO:0000313" key="10">
    <source>
        <dbReference type="EMBL" id="ARD84935.1"/>
    </source>
</evidence>
<comment type="similarity">
    <text evidence="2">Belongs to the peptidase M13 family.</text>
</comment>
<keyword evidence="6" id="KW-0862">Zinc</keyword>
<organism evidence="10 11">
    <name type="scientific">Ferroplasma acidiphilum</name>
    <dbReference type="NCBI Taxonomy" id="74969"/>
    <lineage>
        <taxon>Archaea</taxon>
        <taxon>Methanobacteriati</taxon>
        <taxon>Thermoplasmatota</taxon>
        <taxon>Thermoplasmata</taxon>
        <taxon>Thermoplasmatales</taxon>
        <taxon>Ferroplasmaceae</taxon>
        <taxon>Ferroplasma</taxon>
    </lineage>
</organism>
<dbReference type="AlphaFoldDB" id="A0A1V0N4A5"/>
<dbReference type="Gene3D" id="3.40.390.10">
    <property type="entry name" value="Collagenase (Catalytic Domain)"/>
    <property type="match status" value="1"/>
</dbReference>
<dbReference type="PANTHER" id="PTHR11733:SF167">
    <property type="entry name" value="FI17812P1-RELATED"/>
    <property type="match status" value="1"/>
</dbReference>
<evidence type="ECO:0000256" key="2">
    <source>
        <dbReference type="ARBA" id="ARBA00007357"/>
    </source>
</evidence>
<dbReference type="GO" id="GO:0046872">
    <property type="term" value="F:metal ion binding"/>
    <property type="evidence" value="ECO:0007669"/>
    <property type="project" value="UniProtKB-KW"/>
</dbReference>
<evidence type="ECO:0000256" key="1">
    <source>
        <dbReference type="ARBA" id="ARBA00001947"/>
    </source>
</evidence>
<dbReference type="InterPro" id="IPR018497">
    <property type="entry name" value="Peptidase_M13_C"/>
</dbReference>
<dbReference type="SUPFAM" id="SSF55486">
    <property type="entry name" value="Metalloproteases ('zincins'), catalytic domain"/>
    <property type="match status" value="1"/>
</dbReference>
<dbReference type="Pfam" id="PF01431">
    <property type="entry name" value="Peptidase_M13"/>
    <property type="match status" value="1"/>
</dbReference>
<comment type="cofactor">
    <cofactor evidence="1">
        <name>Zn(2+)</name>
        <dbReference type="ChEBI" id="CHEBI:29105"/>
    </cofactor>
</comment>
<dbReference type="GO" id="GO:0005886">
    <property type="term" value="C:plasma membrane"/>
    <property type="evidence" value="ECO:0007669"/>
    <property type="project" value="TreeGrafter"/>
</dbReference>
<keyword evidence="7 10" id="KW-0482">Metalloprotease</keyword>
<evidence type="ECO:0000256" key="3">
    <source>
        <dbReference type="ARBA" id="ARBA00022670"/>
    </source>
</evidence>
<dbReference type="PRINTS" id="PR00786">
    <property type="entry name" value="NEPRILYSIN"/>
</dbReference>
<dbReference type="KEGG" id="fai:FAD_1054"/>
<evidence type="ECO:0000256" key="5">
    <source>
        <dbReference type="ARBA" id="ARBA00022801"/>
    </source>
</evidence>
<evidence type="ECO:0000256" key="4">
    <source>
        <dbReference type="ARBA" id="ARBA00022723"/>
    </source>
</evidence>
<protein>
    <submittedName>
        <fullName evidence="10">Zinc metalloprotease</fullName>
    </submittedName>
</protein>
<dbReference type="Gene3D" id="1.10.1380.10">
    <property type="entry name" value="Neutral endopeptidase , domain2"/>
    <property type="match status" value="1"/>
</dbReference>
<dbReference type="InterPro" id="IPR000718">
    <property type="entry name" value="Peptidase_M13"/>
</dbReference>
<dbReference type="EMBL" id="CP015363">
    <property type="protein sequence ID" value="ARD84935.1"/>
    <property type="molecule type" value="Genomic_DNA"/>
</dbReference>